<dbReference type="EMBL" id="DTGT01000304">
    <property type="protein sequence ID" value="HGH61537.1"/>
    <property type="molecule type" value="Genomic_DNA"/>
</dbReference>
<comment type="caution">
    <text evidence="1">The sequence shown here is derived from an EMBL/GenBank/DDBJ whole genome shotgun (WGS) entry which is preliminary data.</text>
</comment>
<protein>
    <submittedName>
        <fullName evidence="1">Uncharacterized protein</fullName>
    </submittedName>
</protein>
<name>A0A7C4EXX9_9BACT</name>
<gene>
    <name evidence="1" type="ORF">ENV54_09595</name>
</gene>
<dbReference type="AlphaFoldDB" id="A0A7C4EXX9"/>
<evidence type="ECO:0000313" key="1">
    <source>
        <dbReference type="EMBL" id="HGH61537.1"/>
    </source>
</evidence>
<organism evidence="1">
    <name type="scientific">Desulfomonile tiedjei</name>
    <dbReference type="NCBI Taxonomy" id="2358"/>
    <lineage>
        <taxon>Bacteria</taxon>
        <taxon>Pseudomonadati</taxon>
        <taxon>Thermodesulfobacteriota</taxon>
        <taxon>Desulfomonilia</taxon>
        <taxon>Desulfomonilales</taxon>
        <taxon>Desulfomonilaceae</taxon>
        <taxon>Desulfomonile</taxon>
    </lineage>
</organism>
<accession>A0A7C4EXX9</accession>
<proteinExistence type="predicted"/>
<reference evidence="1" key="1">
    <citation type="journal article" date="2020" name="mSystems">
        <title>Genome- and Community-Level Interaction Insights into Carbon Utilization and Element Cycling Functions of Hydrothermarchaeota in Hydrothermal Sediment.</title>
        <authorList>
            <person name="Zhou Z."/>
            <person name="Liu Y."/>
            <person name="Xu W."/>
            <person name="Pan J."/>
            <person name="Luo Z.H."/>
            <person name="Li M."/>
        </authorList>
    </citation>
    <scope>NUCLEOTIDE SEQUENCE [LARGE SCALE GENOMIC DNA]</scope>
    <source>
        <strain evidence="1">SpSt-769</strain>
    </source>
</reference>
<sequence>MLPMLWLIPEAVYKTLSCSFRGKGERERMLIEARVEARTIVLDENHESDSGLSARLISAASFSCGLLAMTKRPDMSRCGRCEAIS</sequence>